<sequence length="36" mass="4204">MIKHYLHNGIKSTTIVVLDYIMCRQVQGLCPVRFIL</sequence>
<accession>A0A1B6QDS4</accession>
<dbReference type="EMBL" id="CM000761">
    <property type="protein sequence ID" value="KXG36064.1"/>
    <property type="molecule type" value="Genomic_DNA"/>
</dbReference>
<organism evidence="1 2">
    <name type="scientific">Sorghum bicolor</name>
    <name type="common">Sorghum</name>
    <name type="synonym">Sorghum vulgare</name>
    <dbReference type="NCBI Taxonomy" id="4558"/>
    <lineage>
        <taxon>Eukaryota</taxon>
        <taxon>Viridiplantae</taxon>
        <taxon>Streptophyta</taxon>
        <taxon>Embryophyta</taxon>
        <taxon>Tracheophyta</taxon>
        <taxon>Spermatophyta</taxon>
        <taxon>Magnoliopsida</taxon>
        <taxon>Liliopsida</taxon>
        <taxon>Poales</taxon>
        <taxon>Poaceae</taxon>
        <taxon>PACMAD clade</taxon>
        <taxon>Panicoideae</taxon>
        <taxon>Andropogonodae</taxon>
        <taxon>Andropogoneae</taxon>
        <taxon>Sorghinae</taxon>
        <taxon>Sorghum</taxon>
    </lineage>
</organism>
<name>A0A1B6QDS4_SORBI</name>
<gene>
    <name evidence="1" type="ORF">SORBI_3002G275400</name>
</gene>
<proteinExistence type="predicted"/>
<dbReference type="Gramene" id="KXG36064">
    <property type="protein sequence ID" value="KXG36064"/>
    <property type="gene ID" value="SORBI_3002G275400"/>
</dbReference>
<reference evidence="2" key="2">
    <citation type="journal article" date="2018" name="Plant J.">
        <title>The Sorghum bicolor reference genome: improved assembly, gene annotations, a transcriptome atlas, and signatures of genome organization.</title>
        <authorList>
            <person name="McCormick R.F."/>
            <person name="Truong S.K."/>
            <person name="Sreedasyam A."/>
            <person name="Jenkins J."/>
            <person name="Shu S."/>
            <person name="Sims D."/>
            <person name="Kennedy M."/>
            <person name="Amirebrahimi M."/>
            <person name="Weers B.D."/>
            <person name="McKinley B."/>
            <person name="Mattison A."/>
            <person name="Morishige D.T."/>
            <person name="Grimwood J."/>
            <person name="Schmutz J."/>
            <person name="Mullet J.E."/>
        </authorList>
    </citation>
    <scope>NUCLEOTIDE SEQUENCE [LARGE SCALE GENOMIC DNA]</scope>
    <source>
        <strain evidence="2">cv. BTx623</strain>
    </source>
</reference>
<evidence type="ECO:0000313" key="2">
    <source>
        <dbReference type="Proteomes" id="UP000000768"/>
    </source>
</evidence>
<evidence type="ECO:0000313" key="1">
    <source>
        <dbReference type="EMBL" id="KXG36064.1"/>
    </source>
</evidence>
<dbReference type="Proteomes" id="UP000000768">
    <property type="component" value="Chromosome 2"/>
</dbReference>
<dbReference type="InParanoid" id="A0A1B6QDS4"/>
<reference evidence="1 2" key="1">
    <citation type="journal article" date="2009" name="Nature">
        <title>The Sorghum bicolor genome and the diversification of grasses.</title>
        <authorList>
            <person name="Paterson A.H."/>
            <person name="Bowers J.E."/>
            <person name="Bruggmann R."/>
            <person name="Dubchak I."/>
            <person name="Grimwood J."/>
            <person name="Gundlach H."/>
            <person name="Haberer G."/>
            <person name="Hellsten U."/>
            <person name="Mitros T."/>
            <person name="Poliakov A."/>
            <person name="Schmutz J."/>
            <person name="Spannagl M."/>
            <person name="Tang H."/>
            <person name="Wang X."/>
            <person name="Wicker T."/>
            <person name="Bharti A.K."/>
            <person name="Chapman J."/>
            <person name="Feltus F.A."/>
            <person name="Gowik U."/>
            <person name="Grigoriev I.V."/>
            <person name="Lyons E."/>
            <person name="Maher C.A."/>
            <person name="Martis M."/>
            <person name="Narechania A."/>
            <person name="Otillar R.P."/>
            <person name="Penning B.W."/>
            <person name="Salamov A.A."/>
            <person name="Wang Y."/>
            <person name="Zhang L."/>
            <person name="Carpita N.C."/>
            <person name="Freeling M."/>
            <person name="Gingle A.R."/>
            <person name="Hash C.T."/>
            <person name="Keller B."/>
            <person name="Klein P."/>
            <person name="Kresovich S."/>
            <person name="McCann M.C."/>
            <person name="Ming R."/>
            <person name="Peterson D.G."/>
            <person name="Mehboob-ur-Rahman"/>
            <person name="Ware D."/>
            <person name="Westhoff P."/>
            <person name="Mayer K.F."/>
            <person name="Messing J."/>
            <person name="Rokhsar D.S."/>
        </authorList>
    </citation>
    <scope>NUCLEOTIDE SEQUENCE [LARGE SCALE GENOMIC DNA]</scope>
    <source>
        <strain evidence="2">cv. BTx623</strain>
    </source>
</reference>
<keyword evidence="2" id="KW-1185">Reference proteome</keyword>
<dbReference type="AlphaFoldDB" id="A0A1B6QDS4"/>
<protein>
    <submittedName>
        <fullName evidence="1">Uncharacterized protein</fullName>
    </submittedName>
</protein>